<dbReference type="Gene3D" id="1.20.58.310">
    <property type="entry name" value="Polyphosphate kinase N-terminal domain"/>
    <property type="match status" value="1"/>
</dbReference>
<sequence length="685" mass="80154">MQEPDENRFRHRDLNWLSFNERVLQEAADKLNPLYERIKFLAIFSSNLDEYFRVRVSQLRQMKRVKKSIRKKLDLRPSKITKQIIEQVKLQQEKFGVLYKKQIIPELAENGINLIESHHFNAEQKKFATGFFSKNVFGHLKPVLLDLQKENELFLENAVLYFLVTFQDENKLGVVNIPVKNCGRFIALKEENQEHFITYLDEIVRFKLDELFPQKNITGIFEIKLSRDAELYLHDIYDGELSEKIYESLKQRTKGQPTRLLYDANMPQEVQKKVRKLLNLGKIDMMPGGKYHNFKDFFSFPDPTDNNDLHRESRPSIPHKNLENSNNYFKTISEKDQAVHFPYMSFKYIENFLEQAVNDEAVTDIKISLYRVADESKLTSCLLQALENGKNVTVFVEAKARFDEENNIIWGRKFEEKGAHVIYSYPKVKVHSKIMLISRLENDHRKHYAYIGTGNFNSETSEIYCDHAIFTANQHIAKELMRLFKVLEGELIIPREKNLLISPFSTRQKFSKLIYNEIENARAGKFAAITAKMNSLEDHELIDLLYKASQAGVKIRLLVRGFTCLIPGIEGMSVNIYITSVVDSLLEHGRIYIFENGGDEKIFYGSADWMSRNLDRRIEVISPVLDEEISREFKDILNIQLQDNVKARIQDASEDNKYVQRENGQKAIRSQHEIYNYLKEKHTSS</sequence>
<gene>
    <name evidence="10" type="primary">ppk1</name>
    <name evidence="7" type="synonym">ppk</name>
    <name evidence="10" type="ORF">RM553_03280</name>
</gene>
<dbReference type="NCBIfam" id="TIGR03705">
    <property type="entry name" value="poly_P_kin"/>
    <property type="match status" value="1"/>
</dbReference>
<dbReference type="Pfam" id="PF17941">
    <property type="entry name" value="PP_kinase_C_1"/>
    <property type="match status" value="1"/>
</dbReference>
<proteinExistence type="inferred from homology"/>
<protein>
    <recommendedName>
        <fullName evidence="7 8">Polyphosphate kinase</fullName>
        <ecNumber evidence="7 8">2.7.4.1</ecNumber>
    </recommendedName>
    <alternativeName>
        <fullName evidence="7">ATP-polyphosphate phosphotransferase</fullName>
    </alternativeName>
    <alternativeName>
        <fullName evidence="7">Polyphosphoric acid kinase</fullName>
    </alternativeName>
</protein>
<keyword evidence="7" id="KW-0479">Metal-binding</keyword>
<feature type="binding site" evidence="7">
    <location>
        <position position="588"/>
    </location>
    <ligand>
        <name>ATP</name>
        <dbReference type="ChEBI" id="CHEBI:30616"/>
    </ligand>
</feature>
<reference evidence="10 11" key="1">
    <citation type="submission" date="2023-09" db="EMBL/GenBank/DDBJ databases">
        <authorList>
            <person name="Rey-Velasco X."/>
        </authorList>
    </citation>
    <scope>NUCLEOTIDE SEQUENCE [LARGE SCALE GENOMIC DNA]</scope>
    <source>
        <strain evidence="10 11">F363</strain>
    </source>
</reference>
<dbReference type="InterPro" id="IPR036832">
    <property type="entry name" value="PPK_N_dom_sf"/>
</dbReference>
<keyword evidence="4 7" id="KW-0418">Kinase</keyword>
<keyword evidence="3 7" id="KW-0547">Nucleotide-binding</keyword>
<comment type="caution">
    <text evidence="10">The sequence shown here is derived from an EMBL/GenBank/DDBJ whole genome shotgun (WGS) entry which is preliminary data.</text>
</comment>
<dbReference type="SUPFAM" id="SSF143724">
    <property type="entry name" value="PHP14-like"/>
    <property type="match status" value="1"/>
</dbReference>
<dbReference type="Pfam" id="PF13090">
    <property type="entry name" value="PP_kinase_C"/>
    <property type="match status" value="1"/>
</dbReference>
<dbReference type="Pfam" id="PF13089">
    <property type="entry name" value="PP_kinase_N"/>
    <property type="match status" value="1"/>
</dbReference>
<dbReference type="InterPro" id="IPR024953">
    <property type="entry name" value="PP_kinase_middle"/>
</dbReference>
<dbReference type="InterPro" id="IPR036830">
    <property type="entry name" value="PP_kinase_middle_dom_sf"/>
</dbReference>
<evidence type="ECO:0000256" key="6">
    <source>
        <dbReference type="ARBA" id="ARBA00022842"/>
    </source>
</evidence>
<dbReference type="SUPFAM" id="SSF140356">
    <property type="entry name" value="PPK N-terminal domain-like"/>
    <property type="match status" value="1"/>
</dbReference>
<feature type="binding site" evidence="7">
    <location>
        <position position="401"/>
    </location>
    <ligand>
        <name>Mg(2+)</name>
        <dbReference type="ChEBI" id="CHEBI:18420"/>
    </ligand>
</feature>
<name>A0ABU3C6N8_9FLAO</name>
<keyword evidence="1 7" id="KW-0597">Phosphoprotein</keyword>
<feature type="binding site" evidence="7">
    <location>
        <position position="464"/>
    </location>
    <ligand>
        <name>ATP</name>
        <dbReference type="ChEBI" id="CHEBI:30616"/>
    </ligand>
</feature>
<comment type="function">
    <text evidence="7 8">Catalyzes the reversible transfer of the terminal phosphate of ATP to form a long-chain polyphosphate (polyP).</text>
</comment>
<keyword evidence="6 7" id="KW-0460">Magnesium</keyword>
<evidence type="ECO:0000256" key="5">
    <source>
        <dbReference type="ARBA" id="ARBA00022840"/>
    </source>
</evidence>
<feature type="binding site" evidence="7">
    <location>
        <position position="371"/>
    </location>
    <ligand>
        <name>Mg(2+)</name>
        <dbReference type="ChEBI" id="CHEBI:18420"/>
    </ligand>
</feature>
<dbReference type="GO" id="GO:0008976">
    <property type="term" value="F:polyphosphate kinase activity"/>
    <property type="evidence" value="ECO:0007669"/>
    <property type="project" value="UniProtKB-EC"/>
</dbReference>
<accession>A0ABU3C6N8</accession>
<dbReference type="InterPro" id="IPR041108">
    <property type="entry name" value="PP_kinase_C_1"/>
</dbReference>
<dbReference type="PANTHER" id="PTHR30218">
    <property type="entry name" value="POLYPHOSPHATE KINASE"/>
    <property type="match status" value="1"/>
</dbReference>
<evidence type="ECO:0000256" key="8">
    <source>
        <dbReference type="RuleBase" id="RU003800"/>
    </source>
</evidence>
<comment type="cofactor">
    <cofactor evidence="7">
        <name>Mg(2+)</name>
        <dbReference type="ChEBI" id="CHEBI:18420"/>
    </cofactor>
</comment>
<evidence type="ECO:0000259" key="9">
    <source>
        <dbReference type="PROSITE" id="PS50035"/>
    </source>
</evidence>
<dbReference type="PROSITE" id="PS50035">
    <property type="entry name" value="PLD"/>
    <property type="match status" value="1"/>
</dbReference>
<keyword evidence="5 7" id="KW-0067">ATP-binding</keyword>
<evidence type="ECO:0000313" key="10">
    <source>
        <dbReference type="EMBL" id="MDT0641847.1"/>
    </source>
</evidence>
<dbReference type="EC" id="2.7.4.1" evidence="7 8"/>
<feature type="active site" description="Phosphohistidine intermediate" evidence="7">
    <location>
        <position position="431"/>
    </location>
</feature>
<comment type="catalytic activity">
    <reaction evidence="7 8">
        <text>[phosphate](n) + ATP = [phosphate](n+1) + ADP</text>
        <dbReference type="Rhea" id="RHEA:19573"/>
        <dbReference type="Rhea" id="RHEA-COMP:9859"/>
        <dbReference type="Rhea" id="RHEA-COMP:14280"/>
        <dbReference type="ChEBI" id="CHEBI:16838"/>
        <dbReference type="ChEBI" id="CHEBI:30616"/>
        <dbReference type="ChEBI" id="CHEBI:456216"/>
        <dbReference type="EC" id="2.7.4.1"/>
    </reaction>
</comment>
<dbReference type="InterPro" id="IPR003414">
    <property type="entry name" value="PP_kinase"/>
</dbReference>
<dbReference type="NCBIfam" id="NF003917">
    <property type="entry name" value="PRK05443.1-1"/>
    <property type="match status" value="1"/>
</dbReference>
<dbReference type="Gene3D" id="3.30.1840.10">
    <property type="entry name" value="Polyphosphate kinase middle domain"/>
    <property type="match status" value="1"/>
</dbReference>
<dbReference type="SUPFAM" id="SSF56024">
    <property type="entry name" value="Phospholipase D/nuclease"/>
    <property type="match status" value="2"/>
</dbReference>
<dbReference type="RefSeq" id="WP_311533553.1">
    <property type="nucleotide sequence ID" value="NZ_JAVRHQ010000002.1"/>
</dbReference>
<dbReference type="Pfam" id="PF02503">
    <property type="entry name" value="PP_kinase"/>
    <property type="match status" value="1"/>
</dbReference>
<comment type="similarity">
    <text evidence="7 8">Belongs to the polyphosphate kinase 1 (PPK1) family.</text>
</comment>
<evidence type="ECO:0000256" key="7">
    <source>
        <dbReference type="HAMAP-Rule" id="MF_00347"/>
    </source>
</evidence>
<feature type="binding site" evidence="7">
    <location>
        <position position="47"/>
    </location>
    <ligand>
        <name>ATP</name>
        <dbReference type="ChEBI" id="CHEBI:30616"/>
    </ligand>
</feature>
<dbReference type="EMBL" id="JAVRHQ010000002">
    <property type="protein sequence ID" value="MDT0641847.1"/>
    <property type="molecule type" value="Genomic_DNA"/>
</dbReference>
<feature type="binding site" evidence="7">
    <location>
        <position position="560"/>
    </location>
    <ligand>
        <name>ATP</name>
        <dbReference type="ChEBI" id="CHEBI:30616"/>
    </ligand>
</feature>
<evidence type="ECO:0000313" key="11">
    <source>
        <dbReference type="Proteomes" id="UP001262889"/>
    </source>
</evidence>
<dbReference type="Proteomes" id="UP001262889">
    <property type="component" value="Unassembled WGS sequence"/>
</dbReference>
<dbReference type="CDD" id="cd09167">
    <property type="entry name" value="PLDc_EcPPK1_C2_like"/>
    <property type="match status" value="1"/>
</dbReference>
<keyword evidence="11" id="KW-1185">Reference proteome</keyword>
<dbReference type="HAMAP" id="MF_00347">
    <property type="entry name" value="Polyphosphate_kinase"/>
    <property type="match status" value="1"/>
</dbReference>
<dbReference type="InterPro" id="IPR025200">
    <property type="entry name" value="PPK_C_dom2"/>
</dbReference>
<keyword evidence="2 7" id="KW-0808">Transferase</keyword>
<evidence type="ECO:0000256" key="3">
    <source>
        <dbReference type="ARBA" id="ARBA00022741"/>
    </source>
</evidence>
<dbReference type="InterPro" id="IPR025198">
    <property type="entry name" value="PPK_N_dom"/>
</dbReference>
<dbReference type="Gene3D" id="3.30.870.10">
    <property type="entry name" value="Endonuclease Chain A"/>
    <property type="match status" value="2"/>
</dbReference>
<evidence type="ECO:0000256" key="1">
    <source>
        <dbReference type="ARBA" id="ARBA00022553"/>
    </source>
</evidence>
<feature type="domain" description="PLD phosphodiesterase" evidence="9">
    <location>
        <begin position="426"/>
        <end position="460"/>
    </location>
</feature>
<dbReference type="PIRSF" id="PIRSF015589">
    <property type="entry name" value="PP_kinase"/>
    <property type="match status" value="1"/>
</dbReference>
<dbReference type="PANTHER" id="PTHR30218:SF0">
    <property type="entry name" value="POLYPHOSPHATE KINASE"/>
    <property type="match status" value="1"/>
</dbReference>
<dbReference type="InterPro" id="IPR001736">
    <property type="entry name" value="PLipase_D/transphosphatidylase"/>
</dbReference>
<evidence type="ECO:0000256" key="2">
    <source>
        <dbReference type="ARBA" id="ARBA00022679"/>
    </source>
</evidence>
<organism evidence="10 11">
    <name type="scientific">Autumnicola tepida</name>
    <dbReference type="NCBI Taxonomy" id="3075595"/>
    <lineage>
        <taxon>Bacteria</taxon>
        <taxon>Pseudomonadati</taxon>
        <taxon>Bacteroidota</taxon>
        <taxon>Flavobacteriia</taxon>
        <taxon>Flavobacteriales</taxon>
        <taxon>Flavobacteriaceae</taxon>
        <taxon>Autumnicola</taxon>
    </lineage>
</organism>
<evidence type="ECO:0000256" key="4">
    <source>
        <dbReference type="ARBA" id="ARBA00022777"/>
    </source>
</evidence>
<comment type="PTM">
    <text evidence="7 8">An intermediate of this reaction is the autophosphorylated ppk in which a phosphate is covalently linked to a histidine residue through a N-P bond.</text>
</comment>